<keyword evidence="7" id="KW-1015">Disulfide bond</keyword>
<dbReference type="KEGG" id="xla:108717596"/>
<dbReference type="FunFam" id="2.40.50.40:FF:000012">
    <property type="entry name" value="C-C motif chemokine"/>
    <property type="match status" value="1"/>
</dbReference>
<keyword evidence="4 9" id="KW-0202">Cytokine</keyword>
<dbReference type="STRING" id="8355.A0A1L8G509"/>
<keyword evidence="11" id="KW-1185">Reference proteome</keyword>
<name>A0A1L8G509_XENLA</name>
<feature type="signal peptide" evidence="9">
    <location>
        <begin position="1"/>
        <end position="26"/>
    </location>
</feature>
<evidence type="ECO:0000256" key="9">
    <source>
        <dbReference type="RuleBase" id="RU361150"/>
    </source>
</evidence>
<organism evidence="11 12">
    <name type="scientific">Xenopus laevis</name>
    <name type="common">African clawed frog</name>
    <dbReference type="NCBI Taxonomy" id="8355"/>
    <lineage>
        <taxon>Eukaryota</taxon>
        <taxon>Metazoa</taxon>
        <taxon>Chordata</taxon>
        <taxon>Craniata</taxon>
        <taxon>Vertebrata</taxon>
        <taxon>Euteleostomi</taxon>
        <taxon>Amphibia</taxon>
        <taxon>Batrachia</taxon>
        <taxon>Anura</taxon>
        <taxon>Pipoidea</taxon>
        <taxon>Pipidae</taxon>
        <taxon>Xenopodinae</taxon>
        <taxon>Xenopus</taxon>
        <taxon>Xenopus</taxon>
    </lineage>
</organism>
<evidence type="ECO:0000256" key="6">
    <source>
        <dbReference type="ARBA" id="ARBA00022729"/>
    </source>
</evidence>
<evidence type="ECO:0000256" key="3">
    <source>
        <dbReference type="ARBA" id="ARBA00022500"/>
    </source>
</evidence>
<dbReference type="GO" id="GO:0006955">
    <property type="term" value="P:immune response"/>
    <property type="evidence" value="ECO:0007669"/>
    <property type="project" value="InterPro"/>
</dbReference>
<dbReference type="GeneID" id="108717596"/>
<dbReference type="GO" id="GO:0006954">
    <property type="term" value="P:inflammatory response"/>
    <property type="evidence" value="ECO:0007669"/>
    <property type="project" value="UniProtKB-KW"/>
</dbReference>
<gene>
    <name evidence="12" type="primary">ccl20.S</name>
</gene>
<dbReference type="Proteomes" id="UP000186698">
    <property type="component" value="Chromosome 5S"/>
</dbReference>
<dbReference type="PANTHER" id="PTHR12015:SF108">
    <property type="entry name" value="C-C MOTIF CHEMOKINE 20"/>
    <property type="match status" value="1"/>
</dbReference>
<evidence type="ECO:0000259" key="10">
    <source>
        <dbReference type="SMART" id="SM00199"/>
    </source>
</evidence>
<evidence type="ECO:0000256" key="8">
    <source>
        <dbReference type="ARBA" id="ARBA00023198"/>
    </source>
</evidence>
<sequence length="100" mass="11305">MSCARDLCVLCLVALGLLCLTSAGEAMMYDCCYTYTKKQLPLKVIKDFTTQNSFEVCDIDAVIFITRKFRVCANPKQQWVIDATKAISKRKKRSPKISTN</sequence>
<dbReference type="SMART" id="SM00199">
    <property type="entry name" value="SCY"/>
    <property type="match status" value="1"/>
</dbReference>
<keyword evidence="5 9" id="KW-0964">Secreted</keyword>
<dbReference type="OMA" id="YRHCCRR"/>
<evidence type="ECO:0000256" key="2">
    <source>
        <dbReference type="ARBA" id="ARBA00010868"/>
    </source>
</evidence>
<keyword evidence="8" id="KW-0395">Inflammatory response</keyword>
<dbReference type="GO" id="GO:0005615">
    <property type="term" value="C:extracellular space"/>
    <property type="evidence" value="ECO:0007669"/>
    <property type="project" value="UniProtKB-KW"/>
</dbReference>
<dbReference type="InterPro" id="IPR001811">
    <property type="entry name" value="Chemokine_IL8-like_dom"/>
</dbReference>
<protein>
    <recommendedName>
        <fullName evidence="9">C-C motif chemokine</fullName>
    </recommendedName>
</protein>
<dbReference type="SUPFAM" id="SSF54117">
    <property type="entry name" value="Interleukin 8-like chemokines"/>
    <property type="match status" value="1"/>
</dbReference>
<dbReference type="OrthoDB" id="8870994at2759"/>
<proteinExistence type="inferred from homology"/>
<feature type="domain" description="Chemokine interleukin-8-like" evidence="10">
    <location>
        <begin position="28"/>
        <end position="87"/>
    </location>
</feature>
<dbReference type="CTD" id="108717596"/>
<evidence type="ECO:0000256" key="1">
    <source>
        <dbReference type="ARBA" id="ARBA00004613"/>
    </source>
</evidence>
<dbReference type="Pfam" id="PF00048">
    <property type="entry name" value="IL8"/>
    <property type="match status" value="1"/>
</dbReference>
<evidence type="ECO:0000313" key="11">
    <source>
        <dbReference type="Proteomes" id="UP000186698"/>
    </source>
</evidence>
<dbReference type="PaxDb" id="8355-A0A1L8G509"/>
<feature type="chain" id="PRO_5035351900" description="C-C motif chemokine" evidence="9">
    <location>
        <begin position="27"/>
        <end position="100"/>
    </location>
</feature>
<evidence type="ECO:0000256" key="5">
    <source>
        <dbReference type="ARBA" id="ARBA00022525"/>
    </source>
</evidence>
<dbReference type="InterPro" id="IPR000827">
    <property type="entry name" value="Chemokine_CC_CS"/>
</dbReference>
<keyword evidence="3 9" id="KW-0145">Chemotaxis</keyword>
<dbReference type="RefSeq" id="XP_041420025.1">
    <property type="nucleotide sequence ID" value="XM_041564091.1"/>
</dbReference>
<accession>A0A1L8G509</accession>
<dbReference type="InterPro" id="IPR039809">
    <property type="entry name" value="Chemokine_b/g/d"/>
</dbReference>
<evidence type="ECO:0000256" key="7">
    <source>
        <dbReference type="ARBA" id="ARBA00023157"/>
    </source>
</evidence>
<comment type="subcellular location">
    <subcellularLocation>
        <location evidence="1 9">Secreted</location>
    </subcellularLocation>
</comment>
<dbReference type="InterPro" id="IPR036048">
    <property type="entry name" value="Interleukin_8-like_sf"/>
</dbReference>
<dbReference type="Gene3D" id="2.40.50.40">
    <property type="match status" value="1"/>
</dbReference>
<reference evidence="12" key="1">
    <citation type="submission" date="2025-08" db="UniProtKB">
        <authorList>
            <consortium name="RefSeq"/>
        </authorList>
    </citation>
    <scope>IDENTIFICATION</scope>
    <source>
        <strain evidence="12">J_2021</strain>
        <tissue evidence="12">Erythrocytes</tissue>
    </source>
</reference>
<comment type="similarity">
    <text evidence="2 9">Belongs to the intercrine beta (chemokine CC) family.</text>
</comment>
<evidence type="ECO:0000256" key="4">
    <source>
        <dbReference type="ARBA" id="ARBA00022514"/>
    </source>
</evidence>
<evidence type="ECO:0000313" key="12">
    <source>
        <dbReference type="RefSeq" id="XP_041420025.1"/>
    </source>
</evidence>
<dbReference type="AlphaFoldDB" id="A0A1L8G509"/>
<dbReference type="PANTHER" id="PTHR12015">
    <property type="entry name" value="SMALL INDUCIBLE CYTOKINE A"/>
    <property type="match status" value="1"/>
</dbReference>
<dbReference type="GO" id="GO:0008009">
    <property type="term" value="F:chemokine activity"/>
    <property type="evidence" value="ECO:0007669"/>
    <property type="project" value="InterPro"/>
</dbReference>
<keyword evidence="6 9" id="KW-0732">Signal</keyword>
<dbReference type="PROSITE" id="PS00472">
    <property type="entry name" value="SMALL_CYTOKINES_CC"/>
    <property type="match status" value="1"/>
</dbReference>